<sequence>MFEVWIIWGLAAASLASGLVAGVFLSFSDFVIRSLVAAEPAAGTRAMQHINREVYRTVFLTLLLGLVPVSVLILVYGVTMQGGAVAALLIGAAGLYLLGGFGVTALGNVPMNRRLDAMALGGSEARAYWPAYASRWTRWNHIRALAAFGASLGYLVAALLLQGGG</sequence>
<dbReference type="OrthoDB" id="428263at2"/>
<evidence type="ECO:0000313" key="3">
    <source>
        <dbReference type="Proteomes" id="UP000281343"/>
    </source>
</evidence>
<keyword evidence="1" id="KW-0472">Membrane</keyword>
<dbReference type="RefSeq" id="WP_121896870.1">
    <property type="nucleotide sequence ID" value="NZ_RCNT01000002.1"/>
</dbReference>
<keyword evidence="3" id="KW-1185">Reference proteome</keyword>
<feature type="transmembrane region" description="Helical" evidence="1">
    <location>
        <begin position="84"/>
        <end position="106"/>
    </location>
</feature>
<keyword evidence="1" id="KW-1133">Transmembrane helix</keyword>
<dbReference type="EMBL" id="RCNT01000002">
    <property type="protein sequence ID" value="RMA42933.1"/>
    <property type="molecule type" value="Genomic_DNA"/>
</dbReference>
<comment type="caution">
    <text evidence="2">The sequence shown here is derived from an EMBL/GenBank/DDBJ whole genome shotgun (WGS) entry which is preliminary data.</text>
</comment>
<dbReference type="AlphaFoldDB" id="A0A3L9Y9L4"/>
<name>A0A3L9Y9L4_9RHOB</name>
<reference evidence="2 3" key="1">
    <citation type="submission" date="2018-10" db="EMBL/GenBank/DDBJ databases">
        <authorList>
            <person name="Jung H.S."/>
            <person name="Jeon C.O."/>
        </authorList>
    </citation>
    <scope>NUCLEOTIDE SEQUENCE [LARGE SCALE GENOMIC DNA]</scope>
    <source>
        <strain evidence="2 3">MA-7-27</strain>
    </source>
</reference>
<dbReference type="Pfam" id="PF08592">
    <property type="entry name" value="Anthrone_oxy"/>
    <property type="match status" value="1"/>
</dbReference>
<feature type="transmembrane region" description="Helical" evidence="1">
    <location>
        <begin position="144"/>
        <end position="163"/>
    </location>
</feature>
<keyword evidence="1" id="KW-0812">Transmembrane</keyword>
<evidence type="ECO:0000256" key="1">
    <source>
        <dbReference type="SAM" id="Phobius"/>
    </source>
</evidence>
<accession>A0A3L9Y9L4</accession>
<feature type="transmembrane region" description="Helical" evidence="1">
    <location>
        <begin position="54"/>
        <end position="78"/>
    </location>
</feature>
<protein>
    <submittedName>
        <fullName evidence="2">DUF1772 domain-containing protein</fullName>
    </submittedName>
</protein>
<evidence type="ECO:0000313" key="2">
    <source>
        <dbReference type="EMBL" id="RMA42933.1"/>
    </source>
</evidence>
<dbReference type="Proteomes" id="UP000281343">
    <property type="component" value="Unassembled WGS sequence"/>
</dbReference>
<gene>
    <name evidence="2" type="ORF">D9R08_04595</name>
</gene>
<proteinExistence type="predicted"/>
<feature type="transmembrane region" description="Helical" evidence="1">
    <location>
        <begin position="6"/>
        <end position="27"/>
    </location>
</feature>
<dbReference type="InterPro" id="IPR013901">
    <property type="entry name" value="Anthrone_oxy"/>
</dbReference>
<organism evidence="2 3">
    <name type="scientific">Rhodophyticola porphyridii</name>
    <dbReference type="NCBI Taxonomy" id="1852017"/>
    <lineage>
        <taxon>Bacteria</taxon>
        <taxon>Pseudomonadati</taxon>
        <taxon>Pseudomonadota</taxon>
        <taxon>Alphaproteobacteria</taxon>
        <taxon>Rhodobacterales</taxon>
        <taxon>Roseobacteraceae</taxon>
        <taxon>Rhodophyticola</taxon>
    </lineage>
</organism>